<reference evidence="3 4" key="1">
    <citation type="submission" date="2018-03" db="EMBL/GenBank/DDBJ databases">
        <title>Aerobic endospore-forming bacteria genome sequencing and assembly.</title>
        <authorList>
            <person name="Cavalcante D.A."/>
            <person name="Driks A."/>
            <person name="Putonti C."/>
            <person name="De-Souza M.T."/>
        </authorList>
    </citation>
    <scope>NUCLEOTIDE SEQUENCE [LARGE SCALE GENOMIC DNA]</scope>
    <source>
        <strain evidence="3 4">SDF0037</strain>
    </source>
</reference>
<keyword evidence="1" id="KW-0732">Signal</keyword>
<dbReference type="Proteomes" id="UP000317944">
    <property type="component" value="Unassembled WGS sequence"/>
</dbReference>
<dbReference type="AlphaFoldDB" id="A0A544UHB1"/>
<dbReference type="InterPro" id="IPR013783">
    <property type="entry name" value="Ig-like_fold"/>
</dbReference>
<name>A0A544UHB1_LYSSH</name>
<evidence type="ECO:0000259" key="2">
    <source>
        <dbReference type="PROSITE" id="PS51272"/>
    </source>
</evidence>
<gene>
    <name evidence="3" type="ORF">C7Y47_12975</name>
</gene>
<organism evidence="3 4">
    <name type="scientific">Lysinibacillus sphaericus</name>
    <name type="common">Bacillus sphaericus</name>
    <dbReference type="NCBI Taxonomy" id="1421"/>
    <lineage>
        <taxon>Bacteria</taxon>
        <taxon>Bacillati</taxon>
        <taxon>Bacillota</taxon>
        <taxon>Bacilli</taxon>
        <taxon>Bacillales</taxon>
        <taxon>Bacillaceae</taxon>
        <taxon>Lysinibacillus</taxon>
    </lineage>
</organism>
<accession>A0A544UHB1</accession>
<evidence type="ECO:0000256" key="1">
    <source>
        <dbReference type="ARBA" id="ARBA00022729"/>
    </source>
</evidence>
<dbReference type="Gene3D" id="2.60.40.10">
    <property type="entry name" value="Immunoglobulins"/>
    <property type="match status" value="1"/>
</dbReference>
<evidence type="ECO:0000313" key="3">
    <source>
        <dbReference type="EMBL" id="TQR32229.1"/>
    </source>
</evidence>
<dbReference type="EMBL" id="SADV01000009">
    <property type="protein sequence ID" value="TQR32229.1"/>
    <property type="molecule type" value="Genomic_DNA"/>
</dbReference>
<evidence type="ECO:0000313" key="4">
    <source>
        <dbReference type="Proteomes" id="UP000317944"/>
    </source>
</evidence>
<dbReference type="Pfam" id="PF00395">
    <property type="entry name" value="SLH"/>
    <property type="match status" value="2"/>
</dbReference>
<feature type="domain" description="SLH" evidence="2">
    <location>
        <begin position="57"/>
        <end position="120"/>
    </location>
</feature>
<dbReference type="InterPro" id="IPR001119">
    <property type="entry name" value="SLH_dom"/>
</dbReference>
<dbReference type="PROSITE" id="PS51272">
    <property type="entry name" value="SLH"/>
    <property type="match status" value="2"/>
</dbReference>
<sequence>MCSCLFTAFLCICSRDIFYELRGGNFSMANQPKKYKKFVATAATATLVASAIVPVASAASFTDVPNSNSHKDAISSLVDAGIIKGYPDGTFKPDQYVSRGQVVKLLGRWLETEGNEIPADWNTKQRFNDLPVTTADKELVQYAALVKDAGAFNGANGNLNYSQNMARQQMAIVLVRAIKEIQGVDLVKEYKDAKFTSEISDLGGLNTEQREAITALEYAELTKAATLPGKAFKPNDTITRAQFASFLDRTMKLEVPSHAKAAVKAINNTTVEVTFDQEVDNVQALNFEIKDLEVKNAAVKLTNKKVVVLTTAPQTADKEYTVSLGGEEIGKFKGVNAVIPTKVDLVEKSTQGKLGQQVTLKAQVTVAEGASKAGIPVTFFIPGSANGVKAPVTVEALTNDEGIATYSYTRYAATNDTVTVYANGDRSKFSTGYVFWAVDQTLTITEVTEGATINNGANKTYKVTYKDPETGKPVSGKTLNVSVKENIDVTVDKLQNVTINGTAVVQTSDINTKAAQIKTDSKGEATFTVSGSNAVVTPVVFEATPINTTNTNGTVVTTGFNQKYTPDTLQASAAKVTFGAVQASYNIEVKRDGGEVAATGLKNGRKYNIVVKDKDGKLAANETVNVAFNENIDGVISTVTSAKFVKVVDDEQVAFDGDKITVKTNSKGEASFVIATPDDKVNTYATPIAWIGISNQNGANLNKGEPFAIAPISYFQAEYLEGSKLVSKNGSKETSKFSGKDKATFEVQLTNQSGKEVATSGYEIKDVSYTIYNTGAEDVTVNGVDIQPNRVHTLIAPDGKIAVTSKDEKSTSVKVIATGVAKKTENGIVKEFAFTSKEATATFTSTSEVTNLFTGNIKSFNTDKKTVVFNDKDGDKAAIKYAGETGKTYVYKNVNGAPLSEAQFVQLLKDATGSVKATYEVKDNTVTFYVLAINNGGDKPADTIAVGEEDTSVSSIKVKNVAATGSGNTYNVVFPVGTDLAAIKAEDVVVTTTNSGAKVAKATTANNGATWTVEVTAKDGKAKATYTINASVSATVLNSAKITTEAKEGKPEAGTPGTKGSVELSGVKFTATDAAGGNGDGITVNLVVGTPTAGEASAAYNATNKEVTVTIKDTATQGDVKTAIEALPTADKVVTATTTADTTVVTAKTGKTTGGYVAATQATNGELVLTFSDAVETLVVGDILDLTVDGKPVSGTVATVSADKKVITVSHAYNASVVVDKALTAIKFKNVDLKDAGGNTVKTSTVITK</sequence>
<dbReference type="InterPro" id="IPR008964">
    <property type="entry name" value="Invasin/intimin_cell_adhesion"/>
</dbReference>
<comment type="caution">
    <text evidence="3">The sequence shown here is derived from an EMBL/GenBank/DDBJ whole genome shotgun (WGS) entry which is preliminary data.</text>
</comment>
<dbReference type="Gene3D" id="2.60.40.1220">
    <property type="match status" value="1"/>
</dbReference>
<dbReference type="InterPro" id="IPR051465">
    <property type="entry name" value="Cell_Envelope_Struct_Comp"/>
</dbReference>
<dbReference type="OrthoDB" id="2839183at2"/>
<dbReference type="PANTHER" id="PTHR43308:SF5">
    <property type="entry name" value="S-LAYER PROTEIN _ PEPTIDOGLYCAN ENDO-BETA-N-ACETYLGLUCOSAMINIDASE"/>
    <property type="match status" value="1"/>
</dbReference>
<proteinExistence type="predicted"/>
<dbReference type="PANTHER" id="PTHR43308">
    <property type="entry name" value="OUTER MEMBRANE PROTEIN ALPHA-RELATED"/>
    <property type="match status" value="1"/>
</dbReference>
<dbReference type="SUPFAM" id="SSF49373">
    <property type="entry name" value="Invasin/intimin cell-adhesion fragments"/>
    <property type="match status" value="1"/>
</dbReference>
<feature type="domain" description="SLH" evidence="2">
    <location>
        <begin position="196"/>
        <end position="261"/>
    </location>
</feature>
<dbReference type="InterPro" id="IPR014755">
    <property type="entry name" value="Cu-Rt/internalin_Ig-like"/>
</dbReference>
<protein>
    <recommendedName>
        <fullName evidence="2">SLH domain-containing protein</fullName>
    </recommendedName>
</protein>